<protein>
    <submittedName>
        <fullName evidence="3">TlpA family protein disulfide reductase</fullName>
    </submittedName>
</protein>
<evidence type="ECO:0000256" key="1">
    <source>
        <dbReference type="ARBA" id="ARBA00023284"/>
    </source>
</evidence>
<dbReference type="AlphaFoldDB" id="A0A558C425"/>
<keyword evidence="4" id="KW-1185">Reference proteome</keyword>
<name>A0A558C425_9BACT</name>
<accession>A0A558C425</accession>
<evidence type="ECO:0000259" key="2">
    <source>
        <dbReference type="PROSITE" id="PS51352"/>
    </source>
</evidence>
<dbReference type="InterPro" id="IPR017937">
    <property type="entry name" value="Thioredoxin_CS"/>
</dbReference>
<dbReference type="EMBL" id="VMRJ01000001">
    <property type="protein sequence ID" value="TVT43561.1"/>
    <property type="molecule type" value="Genomic_DNA"/>
</dbReference>
<dbReference type="CDD" id="cd02966">
    <property type="entry name" value="TlpA_like_family"/>
    <property type="match status" value="1"/>
</dbReference>
<dbReference type="Proteomes" id="UP000317624">
    <property type="component" value="Unassembled WGS sequence"/>
</dbReference>
<sequence>MWMMSKDSTKRADELVALQIDLKLGLTLPDTVEMYADGKRVSSRRSHPRPARAGILVSKVYPQNASRQCVAKTYFAYLQGMKPFFVIALTLVTTALATSCSQSGAAAPAKAVAPAKVAAFTKDFDTWYHYTYYHLLLSRDFQARDTLGQPLAKRAFLDQLATGKVLALVNGTDQQLPIYQLCAFPAGHDPAIRATSQQLAAEALSSYKREGQVLPDFNFVDLNGVTYTKASTKGKLVVLKFWYIGCVACVEEFPAINAQVAKYQRSDVLFVSLAMNKPQDLRKFLQDREVKFAVVPTSKAYLVDTLQVLQYPTHFILGRDGKIVKATTRASDLAVALQKAVQGP</sequence>
<dbReference type="InterPro" id="IPR000866">
    <property type="entry name" value="AhpC/TSA"/>
</dbReference>
<evidence type="ECO:0000313" key="3">
    <source>
        <dbReference type="EMBL" id="TVT43561.1"/>
    </source>
</evidence>
<organism evidence="3 4">
    <name type="scientific">Hymenobacter setariae</name>
    <dbReference type="NCBI Taxonomy" id="2594794"/>
    <lineage>
        <taxon>Bacteria</taxon>
        <taxon>Pseudomonadati</taxon>
        <taxon>Bacteroidota</taxon>
        <taxon>Cytophagia</taxon>
        <taxon>Cytophagales</taxon>
        <taxon>Hymenobacteraceae</taxon>
        <taxon>Hymenobacter</taxon>
    </lineage>
</organism>
<dbReference type="Gene3D" id="3.40.30.10">
    <property type="entry name" value="Glutaredoxin"/>
    <property type="match status" value="1"/>
</dbReference>
<dbReference type="InterPro" id="IPR036249">
    <property type="entry name" value="Thioredoxin-like_sf"/>
</dbReference>
<dbReference type="Pfam" id="PF00578">
    <property type="entry name" value="AhpC-TSA"/>
    <property type="match status" value="1"/>
</dbReference>
<dbReference type="SUPFAM" id="SSF52833">
    <property type="entry name" value="Thioredoxin-like"/>
    <property type="match status" value="1"/>
</dbReference>
<dbReference type="GO" id="GO:0016491">
    <property type="term" value="F:oxidoreductase activity"/>
    <property type="evidence" value="ECO:0007669"/>
    <property type="project" value="InterPro"/>
</dbReference>
<dbReference type="PROSITE" id="PS00194">
    <property type="entry name" value="THIOREDOXIN_1"/>
    <property type="match status" value="1"/>
</dbReference>
<keyword evidence="1" id="KW-0676">Redox-active center</keyword>
<dbReference type="PANTHER" id="PTHR42852:SF17">
    <property type="entry name" value="THIOREDOXIN-LIKE PROTEIN HI_1115"/>
    <property type="match status" value="1"/>
</dbReference>
<dbReference type="PROSITE" id="PS51352">
    <property type="entry name" value="THIOREDOXIN_2"/>
    <property type="match status" value="1"/>
</dbReference>
<dbReference type="InterPro" id="IPR050553">
    <property type="entry name" value="Thioredoxin_ResA/DsbE_sf"/>
</dbReference>
<dbReference type="PANTHER" id="PTHR42852">
    <property type="entry name" value="THIOL:DISULFIDE INTERCHANGE PROTEIN DSBE"/>
    <property type="match status" value="1"/>
</dbReference>
<comment type="caution">
    <text evidence="3">The sequence shown here is derived from an EMBL/GenBank/DDBJ whole genome shotgun (WGS) entry which is preliminary data.</text>
</comment>
<dbReference type="InterPro" id="IPR013766">
    <property type="entry name" value="Thioredoxin_domain"/>
</dbReference>
<dbReference type="GO" id="GO:0016209">
    <property type="term" value="F:antioxidant activity"/>
    <property type="evidence" value="ECO:0007669"/>
    <property type="project" value="InterPro"/>
</dbReference>
<evidence type="ECO:0000313" key="4">
    <source>
        <dbReference type="Proteomes" id="UP000317624"/>
    </source>
</evidence>
<gene>
    <name evidence="3" type="ORF">FNT36_05605</name>
</gene>
<feature type="domain" description="Thioredoxin" evidence="2">
    <location>
        <begin position="208"/>
        <end position="343"/>
    </location>
</feature>
<reference evidence="3 4" key="1">
    <citation type="submission" date="2019-07" db="EMBL/GenBank/DDBJ databases">
        <title>Hymenobacter sp. straun FUR1 Genome sequencing and assembly.</title>
        <authorList>
            <person name="Chhetri G."/>
        </authorList>
    </citation>
    <scope>NUCLEOTIDE SEQUENCE [LARGE SCALE GENOMIC DNA]</scope>
    <source>
        <strain evidence="3 4">Fur1</strain>
    </source>
</reference>
<proteinExistence type="predicted"/>
<dbReference type="OrthoDB" id="9796554at2"/>